<dbReference type="PROSITE" id="PS51767">
    <property type="entry name" value="PEPTIDASE_A1"/>
    <property type="match status" value="1"/>
</dbReference>
<evidence type="ECO:0000313" key="6">
    <source>
        <dbReference type="Proteomes" id="UP000823388"/>
    </source>
</evidence>
<dbReference type="InterPro" id="IPR033121">
    <property type="entry name" value="PEPTIDASE_A1"/>
</dbReference>
<evidence type="ECO:0000313" key="5">
    <source>
        <dbReference type="EMBL" id="KAG2611105.1"/>
    </source>
</evidence>
<comment type="similarity">
    <text evidence="1">Belongs to the peptidase A1 family.</text>
</comment>
<protein>
    <recommendedName>
        <fullName evidence="4">Peptidase A1 domain-containing protein</fullName>
    </recommendedName>
</protein>
<comment type="caution">
    <text evidence="5">The sequence shown here is derived from an EMBL/GenBank/DDBJ whole genome shotgun (WGS) entry which is preliminary data.</text>
</comment>
<sequence>MATSHLFVCIILCTYYVAHGGDEHGGFATVLTSRSFQPEAAVCSTSRGGLLRCSRARANYITSQGTVTTLAADDGANVTIPAHLGGSVESLEYVVTVGLGTPAVPQVLLMDTGSDLSWVQCAPCNSTACYPQKDPLFDPSNSSTYAPIAGGGSQCAFAIEYGDGSHTRGVYSKETLTLGPGVTVRDFHFGCADDQDGSNGRYDGLLGLGGAPESLMSQISSARFLALGGAPPAGANTSGGFVFTPIRVEVATFCMVNLTGISVGGKQLDIPPAVFSKSKGMIIDSGTVITELPHTAYAALRSAFRGAMSAYPLILPPPNQGLGTCYNLTSFSNVTVPTVALTFDGGATMELDVPDGILLEGCLAFQESGPDDLFPGILGNVNQRTFEVLYDVSHGKVGFRAGAC</sequence>
<dbReference type="PANTHER" id="PTHR13683:SF790">
    <property type="entry name" value="PEPTIDASE A1 DOMAIN-CONTAINING PROTEIN"/>
    <property type="match status" value="1"/>
</dbReference>
<name>A0A8T0TPY9_PANVG</name>
<dbReference type="InterPro" id="IPR032799">
    <property type="entry name" value="TAXi_C"/>
</dbReference>
<proteinExistence type="inferred from homology"/>
<dbReference type="GO" id="GO:0004190">
    <property type="term" value="F:aspartic-type endopeptidase activity"/>
    <property type="evidence" value="ECO:0007669"/>
    <property type="project" value="InterPro"/>
</dbReference>
<dbReference type="Pfam" id="PF00026">
    <property type="entry name" value="Asp"/>
    <property type="match status" value="1"/>
</dbReference>
<evidence type="ECO:0000256" key="3">
    <source>
        <dbReference type="SAM" id="SignalP"/>
    </source>
</evidence>
<evidence type="ECO:0000256" key="2">
    <source>
        <dbReference type="PIRSR" id="PIRSR601461-1"/>
    </source>
</evidence>
<feature type="active site" evidence="2">
    <location>
        <position position="111"/>
    </location>
</feature>
<accession>A0A8T0TPY9</accession>
<keyword evidence="6" id="KW-1185">Reference proteome</keyword>
<dbReference type="FunFam" id="2.40.70.10:FF:000013">
    <property type="entry name" value="Aspartyl protease AED1"/>
    <property type="match status" value="1"/>
</dbReference>
<evidence type="ECO:0000256" key="1">
    <source>
        <dbReference type="ARBA" id="ARBA00007447"/>
    </source>
</evidence>
<dbReference type="Proteomes" id="UP000823388">
    <property type="component" value="Chromosome 4K"/>
</dbReference>
<feature type="chain" id="PRO_5035872643" description="Peptidase A1 domain-containing protein" evidence="3">
    <location>
        <begin position="21"/>
        <end position="404"/>
    </location>
</feature>
<dbReference type="AlphaFoldDB" id="A0A8T0TPY9"/>
<reference evidence="5" key="1">
    <citation type="submission" date="2020-05" db="EMBL/GenBank/DDBJ databases">
        <title>WGS assembly of Panicum virgatum.</title>
        <authorList>
            <person name="Lovell J.T."/>
            <person name="Jenkins J."/>
            <person name="Shu S."/>
            <person name="Juenger T.E."/>
            <person name="Schmutz J."/>
        </authorList>
    </citation>
    <scope>NUCLEOTIDE SEQUENCE</scope>
    <source>
        <strain evidence="5">AP13</strain>
    </source>
</reference>
<evidence type="ECO:0000259" key="4">
    <source>
        <dbReference type="PROSITE" id="PS51767"/>
    </source>
</evidence>
<dbReference type="Gene3D" id="2.40.70.10">
    <property type="entry name" value="Acid Proteases"/>
    <property type="match status" value="2"/>
</dbReference>
<dbReference type="EMBL" id="CM029043">
    <property type="protein sequence ID" value="KAG2611105.1"/>
    <property type="molecule type" value="Genomic_DNA"/>
</dbReference>
<dbReference type="InterPro" id="IPR001461">
    <property type="entry name" value="Aspartic_peptidase_A1"/>
</dbReference>
<feature type="active site" evidence="2">
    <location>
        <position position="284"/>
    </location>
</feature>
<dbReference type="PANTHER" id="PTHR13683">
    <property type="entry name" value="ASPARTYL PROTEASES"/>
    <property type="match status" value="1"/>
</dbReference>
<keyword evidence="3" id="KW-0732">Signal</keyword>
<dbReference type="GO" id="GO:0006508">
    <property type="term" value="P:proteolysis"/>
    <property type="evidence" value="ECO:0007669"/>
    <property type="project" value="InterPro"/>
</dbReference>
<dbReference type="SUPFAM" id="SSF50630">
    <property type="entry name" value="Acid proteases"/>
    <property type="match status" value="1"/>
</dbReference>
<feature type="signal peptide" evidence="3">
    <location>
        <begin position="1"/>
        <end position="20"/>
    </location>
</feature>
<dbReference type="PRINTS" id="PR00792">
    <property type="entry name" value="PEPSIN"/>
</dbReference>
<gene>
    <name evidence="5" type="ORF">PVAP13_4KG140900</name>
</gene>
<feature type="domain" description="Peptidase A1" evidence="4">
    <location>
        <begin position="93"/>
        <end position="400"/>
    </location>
</feature>
<dbReference type="Pfam" id="PF14541">
    <property type="entry name" value="TAXi_C"/>
    <property type="match status" value="1"/>
</dbReference>
<organism evidence="5 6">
    <name type="scientific">Panicum virgatum</name>
    <name type="common">Blackwell switchgrass</name>
    <dbReference type="NCBI Taxonomy" id="38727"/>
    <lineage>
        <taxon>Eukaryota</taxon>
        <taxon>Viridiplantae</taxon>
        <taxon>Streptophyta</taxon>
        <taxon>Embryophyta</taxon>
        <taxon>Tracheophyta</taxon>
        <taxon>Spermatophyta</taxon>
        <taxon>Magnoliopsida</taxon>
        <taxon>Liliopsida</taxon>
        <taxon>Poales</taxon>
        <taxon>Poaceae</taxon>
        <taxon>PACMAD clade</taxon>
        <taxon>Panicoideae</taxon>
        <taxon>Panicodae</taxon>
        <taxon>Paniceae</taxon>
        <taxon>Panicinae</taxon>
        <taxon>Panicum</taxon>
        <taxon>Panicum sect. Hiantes</taxon>
    </lineage>
</organism>
<dbReference type="InterPro" id="IPR021109">
    <property type="entry name" value="Peptidase_aspartic_dom_sf"/>
</dbReference>